<dbReference type="InterPro" id="IPR037165">
    <property type="entry name" value="AldOxase/xan_DH_Mopterin-bd_sf"/>
</dbReference>
<dbReference type="EMBL" id="JBHUCO010000041">
    <property type="protein sequence ID" value="MFD1521849.1"/>
    <property type="molecule type" value="Genomic_DNA"/>
</dbReference>
<evidence type="ECO:0000313" key="5">
    <source>
        <dbReference type="EMBL" id="MFD1521849.1"/>
    </source>
</evidence>
<evidence type="ECO:0000256" key="2">
    <source>
        <dbReference type="ARBA" id="ARBA00023002"/>
    </source>
</evidence>
<dbReference type="Pfam" id="PF01315">
    <property type="entry name" value="Ald_Xan_dh_C"/>
    <property type="match status" value="1"/>
</dbReference>
<evidence type="ECO:0000313" key="6">
    <source>
        <dbReference type="Proteomes" id="UP001597114"/>
    </source>
</evidence>
<dbReference type="SMART" id="SM01008">
    <property type="entry name" value="Ald_Xan_dh_C"/>
    <property type="match status" value="1"/>
</dbReference>
<reference evidence="6" key="1">
    <citation type="journal article" date="2019" name="Int. J. Syst. Evol. Microbiol.">
        <title>The Global Catalogue of Microorganisms (GCM) 10K type strain sequencing project: providing services to taxonomists for standard genome sequencing and annotation.</title>
        <authorList>
            <consortium name="The Broad Institute Genomics Platform"/>
            <consortium name="The Broad Institute Genome Sequencing Center for Infectious Disease"/>
            <person name="Wu L."/>
            <person name="Ma J."/>
        </authorList>
    </citation>
    <scope>NUCLEOTIDE SEQUENCE [LARGE SCALE GENOMIC DNA]</scope>
    <source>
        <strain evidence="6">CCM 7043</strain>
    </source>
</reference>
<feature type="region of interest" description="Disordered" evidence="3">
    <location>
        <begin position="1"/>
        <end position="22"/>
    </location>
</feature>
<dbReference type="InterPro" id="IPR036856">
    <property type="entry name" value="Ald_Oxase/Xan_DH_a/b_sf"/>
</dbReference>
<organism evidence="5 6">
    <name type="scientific">Pseudonocardia yunnanensis</name>
    <dbReference type="NCBI Taxonomy" id="58107"/>
    <lineage>
        <taxon>Bacteria</taxon>
        <taxon>Bacillati</taxon>
        <taxon>Actinomycetota</taxon>
        <taxon>Actinomycetes</taxon>
        <taxon>Pseudonocardiales</taxon>
        <taxon>Pseudonocardiaceae</taxon>
        <taxon>Pseudonocardia</taxon>
    </lineage>
</organism>
<name>A0ABW4F6H1_9PSEU</name>
<dbReference type="PANTHER" id="PTHR11908:SF132">
    <property type="entry name" value="ALDEHYDE OXIDASE 1-RELATED"/>
    <property type="match status" value="1"/>
</dbReference>
<dbReference type="Gene3D" id="3.90.1170.50">
    <property type="entry name" value="Aldehyde oxidase/xanthine dehydrogenase, a/b hammerhead"/>
    <property type="match status" value="1"/>
</dbReference>
<accession>A0ABW4F6H1</accession>
<dbReference type="Proteomes" id="UP001597114">
    <property type="component" value="Unassembled WGS sequence"/>
</dbReference>
<keyword evidence="1" id="KW-0500">Molybdenum</keyword>
<comment type="caution">
    <text evidence="5">The sequence shown here is derived from an EMBL/GenBank/DDBJ whole genome shotgun (WGS) entry which is preliminary data.</text>
</comment>
<evidence type="ECO:0000256" key="1">
    <source>
        <dbReference type="ARBA" id="ARBA00022505"/>
    </source>
</evidence>
<feature type="compositionally biased region" description="Basic residues" evidence="3">
    <location>
        <begin position="1"/>
        <end position="11"/>
    </location>
</feature>
<dbReference type="RefSeq" id="WP_344722231.1">
    <property type="nucleotide sequence ID" value="NZ_BAAAUS010000010.1"/>
</dbReference>
<sequence length="788" mass="84235">MEPTTRRRHGVGAREPRREDARHLAGRGSFVADLRLPGLCEVAFVRSQTAHGRLVSVTPPDGAGTAVWTAAELAEIAEPLTATSTLPGFRTAPLPNLAVDKVRYVGEPIALAIAATRAEAEDLAAAVLVDVEPLPAVADFRTALAGRSLVHDDWPDNVFASTSGDFGDVDGAAEAAHVSITREYTMNRQAVVPLETRGVAAYYDRAADQLTVWSSTQTPHMIRDMIALQLGVESRRVRVIAPDMGGGFGSKCSVYPEEITLAAIALQLDHPIRWVEDRWEGMVASTQARDHFYRVTAHAAEDGTLLGVDAEIVVDSGAYSVHPWTATMDATMASAMIPGPYRLRNYRFRTRSVASNKTPSGPYRGVARPGACFAIERTLDDLAYELGIEPHVIRERNMVTPAEMPYTSVTNKVYDSGNYAEALHRAAALIGHDAWRARQRDVPRDAGHRIGIGFGSFTEQTAHGCIEWASRGLAVTIGTESARLEMDATGTFTLSVGIKSHGQSLETTLAQVVSEVFDIDPARITVLHGDTALTPRGDGTFASRSMVMAGGATYGAASELAAKVKRIAAVLLSEEVGSLELRDGAVHARGRSIPYANLAKEFLFTPDHVPGVDAGLEVTYFYRSEVQTGAFTYATHAVVVDVDLDTGDVTLLDYAIVEDCGTVVNPQVVDGQLIGGIAQGIGTALLEELVYDADGQPKSTSFLDYLLPGATEVPEIKIEHLETPSPYTVFGMKGAGEGGAIAPPAAIANAVTDALREFGALVNETPMTPARVWAALESARKPDVEEAA</sequence>
<dbReference type="Pfam" id="PF20256">
    <property type="entry name" value="MoCoBD_2"/>
    <property type="match status" value="1"/>
</dbReference>
<evidence type="ECO:0000256" key="3">
    <source>
        <dbReference type="SAM" id="MobiDB-lite"/>
    </source>
</evidence>
<evidence type="ECO:0000259" key="4">
    <source>
        <dbReference type="SMART" id="SM01008"/>
    </source>
</evidence>
<dbReference type="PANTHER" id="PTHR11908">
    <property type="entry name" value="XANTHINE DEHYDROGENASE"/>
    <property type="match status" value="1"/>
</dbReference>
<keyword evidence="6" id="KW-1185">Reference proteome</keyword>
<proteinExistence type="predicted"/>
<dbReference type="InterPro" id="IPR000674">
    <property type="entry name" value="Ald_Oxase/Xan_DH_a/b"/>
</dbReference>
<keyword evidence="2" id="KW-0560">Oxidoreductase</keyword>
<dbReference type="Pfam" id="PF02738">
    <property type="entry name" value="MoCoBD_1"/>
    <property type="match status" value="1"/>
</dbReference>
<dbReference type="SUPFAM" id="SSF54665">
    <property type="entry name" value="CO dehydrogenase molybdoprotein N-domain-like"/>
    <property type="match status" value="1"/>
</dbReference>
<feature type="compositionally biased region" description="Basic and acidic residues" evidence="3">
    <location>
        <begin position="12"/>
        <end position="22"/>
    </location>
</feature>
<feature type="domain" description="Aldehyde oxidase/xanthine dehydrogenase a/b hammerhead" evidence="4">
    <location>
        <begin position="25"/>
        <end position="135"/>
    </location>
</feature>
<dbReference type="InterPro" id="IPR046867">
    <property type="entry name" value="AldOxase/xan_DH_MoCoBD2"/>
</dbReference>
<gene>
    <name evidence="5" type="ORF">ACFSJD_30440</name>
</gene>
<dbReference type="Gene3D" id="3.30.365.10">
    <property type="entry name" value="Aldehyde oxidase/xanthine dehydrogenase, molybdopterin binding domain"/>
    <property type="match status" value="4"/>
</dbReference>
<dbReference type="InterPro" id="IPR008274">
    <property type="entry name" value="AldOxase/xan_DH_MoCoBD1"/>
</dbReference>
<dbReference type="SUPFAM" id="SSF56003">
    <property type="entry name" value="Molybdenum cofactor-binding domain"/>
    <property type="match status" value="1"/>
</dbReference>
<dbReference type="InterPro" id="IPR016208">
    <property type="entry name" value="Ald_Oxase/xanthine_DH-like"/>
</dbReference>
<protein>
    <submittedName>
        <fullName evidence="5">Xanthine dehydrogenase family protein molybdopterin-binding subunit</fullName>
    </submittedName>
</protein>